<dbReference type="CDD" id="cd00009">
    <property type="entry name" value="AAA"/>
    <property type="match status" value="1"/>
</dbReference>
<dbReference type="InterPro" id="IPR001789">
    <property type="entry name" value="Sig_transdc_resp-reg_receiver"/>
</dbReference>
<evidence type="ECO:0000256" key="2">
    <source>
        <dbReference type="ARBA" id="ARBA00022490"/>
    </source>
</evidence>
<dbReference type="SUPFAM" id="SSF52172">
    <property type="entry name" value="CheY-like"/>
    <property type="match status" value="1"/>
</dbReference>
<dbReference type="EMBL" id="CAACVI010000023">
    <property type="protein sequence ID" value="VEN74353.1"/>
    <property type="molecule type" value="Genomic_DNA"/>
</dbReference>
<evidence type="ECO:0000313" key="14">
    <source>
        <dbReference type="EMBL" id="VEN74353.1"/>
    </source>
</evidence>
<keyword evidence="3 11" id="KW-0597">Phosphoprotein</keyword>
<dbReference type="Gene3D" id="3.40.50.300">
    <property type="entry name" value="P-loop containing nucleotide triphosphate hydrolases"/>
    <property type="match status" value="1"/>
</dbReference>
<keyword evidence="4" id="KW-0547">Nucleotide-binding</keyword>
<feature type="domain" description="Sigma-54 factor interaction" evidence="12">
    <location>
        <begin position="144"/>
        <end position="373"/>
    </location>
</feature>
<evidence type="ECO:0000259" key="12">
    <source>
        <dbReference type="PROSITE" id="PS50045"/>
    </source>
</evidence>
<comment type="subcellular location">
    <subcellularLocation>
        <location evidence="1">Cytoplasm</location>
    </subcellularLocation>
</comment>
<dbReference type="AlphaFoldDB" id="A0A484HIQ3"/>
<keyword evidence="8" id="KW-0238">DNA-binding</keyword>
<dbReference type="GO" id="GO:0043565">
    <property type="term" value="F:sequence-specific DNA binding"/>
    <property type="evidence" value="ECO:0007669"/>
    <property type="project" value="InterPro"/>
</dbReference>
<accession>A0A484HIQ3</accession>
<evidence type="ECO:0000256" key="7">
    <source>
        <dbReference type="ARBA" id="ARBA00023015"/>
    </source>
</evidence>
<dbReference type="Gene3D" id="1.10.10.60">
    <property type="entry name" value="Homeodomain-like"/>
    <property type="match status" value="1"/>
</dbReference>
<protein>
    <submittedName>
        <fullName evidence="14">Transcriptional regulatory protein ZraR</fullName>
    </submittedName>
</protein>
<dbReference type="InterPro" id="IPR003593">
    <property type="entry name" value="AAA+_ATPase"/>
</dbReference>
<dbReference type="GO" id="GO:0005524">
    <property type="term" value="F:ATP binding"/>
    <property type="evidence" value="ECO:0007669"/>
    <property type="project" value="UniProtKB-KW"/>
</dbReference>
<reference evidence="14" key="1">
    <citation type="submission" date="2019-01" db="EMBL/GenBank/DDBJ databases">
        <authorList>
            <consortium name="Genoscope - CEA"/>
            <person name="William W."/>
        </authorList>
    </citation>
    <scope>NUCLEOTIDE SEQUENCE</scope>
    <source>
        <strain evidence="14">CR-1</strain>
    </source>
</reference>
<dbReference type="Pfam" id="PF25601">
    <property type="entry name" value="AAA_lid_14"/>
    <property type="match status" value="1"/>
</dbReference>
<dbReference type="InterPro" id="IPR058031">
    <property type="entry name" value="AAA_lid_NorR"/>
</dbReference>
<evidence type="ECO:0000256" key="5">
    <source>
        <dbReference type="ARBA" id="ARBA00022840"/>
    </source>
</evidence>
<dbReference type="InterPro" id="IPR002078">
    <property type="entry name" value="Sigma_54_int"/>
</dbReference>
<feature type="modified residue" description="4-aspartylphosphate" evidence="11">
    <location>
        <position position="54"/>
    </location>
</feature>
<evidence type="ECO:0000256" key="3">
    <source>
        <dbReference type="ARBA" id="ARBA00022553"/>
    </source>
</evidence>
<evidence type="ECO:0000256" key="11">
    <source>
        <dbReference type="PROSITE-ProRule" id="PRU00169"/>
    </source>
</evidence>
<dbReference type="InterPro" id="IPR011006">
    <property type="entry name" value="CheY-like_superfamily"/>
</dbReference>
<dbReference type="Pfam" id="PF02954">
    <property type="entry name" value="HTH_8"/>
    <property type="match status" value="1"/>
</dbReference>
<dbReference type="SUPFAM" id="SSF52540">
    <property type="entry name" value="P-loop containing nucleoside triphosphate hydrolases"/>
    <property type="match status" value="1"/>
</dbReference>
<dbReference type="PROSITE" id="PS00688">
    <property type="entry name" value="SIGMA54_INTERACT_3"/>
    <property type="match status" value="1"/>
</dbReference>
<keyword evidence="10" id="KW-0804">Transcription</keyword>
<dbReference type="GO" id="GO:0005737">
    <property type="term" value="C:cytoplasm"/>
    <property type="evidence" value="ECO:0007669"/>
    <property type="project" value="UniProtKB-SubCell"/>
</dbReference>
<dbReference type="SMART" id="SM00382">
    <property type="entry name" value="AAA"/>
    <property type="match status" value="1"/>
</dbReference>
<keyword evidence="2" id="KW-0963">Cytoplasm</keyword>
<keyword evidence="6" id="KW-0902">Two-component regulatory system</keyword>
<dbReference type="FunFam" id="1.10.8.60:FF:000014">
    <property type="entry name" value="DNA-binding transcriptional regulator NtrC"/>
    <property type="match status" value="1"/>
</dbReference>
<dbReference type="SMART" id="SM00448">
    <property type="entry name" value="REC"/>
    <property type="match status" value="1"/>
</dbReference>
<name>A0A484HIQ3_9BACT</name>
<dbReference type="PANTHER" id="PTHR32071">
    <property type="entry name" value="TRANSCRIPTIONAL REGULATORY PROTEIN"/>
    <property type="match status" value="1"/>
</dbReference>
<dbReference type="SUPFAM" id="SSF46689">
    <property type="entry name" value="Homeodomain-like"/>
    <property type="match status" value="1"/>
</dbReference>
<keyword evidence="5" id="KW-0067">ATP-binding</keyword>
<evidence type="ECO:0000259" key="13">
    <source>
        <dbReference type="PROSITE" id="PS50110"/>
    </source>
</evidence>
<evidence type="ECO:0000256" key="10">
    <source>
        <dbReference type="ARBA" id="ARBA00023163"/>
    </source>
</evidence>
<dbReference type="InterPro" id="IPR025943">
    <property type="entry name" value="Sigma_54_int_dom_ATP-bd_2"/>
</dbReference>
<evidence type="ECO:0000256" key="1">
    <source>
        <dbReference type="ARBA" id="ARBA00004496"/>
    </source>
</evidence>
<dbReference type="InterPro" id="IPR025944">
    <property type="entry name" value="Sigma_54_int_dom_CS"/>
</dbReference>
<dbReference type="PRINTS" id="PR01590">
    <property type="entry name" value="HTHFIS"/>
</dbReference>
<dbReference type="FunFam" id="3.40.50.2300:FF:000018">
    <property type="entry name" value="DNA-binding transcriptional regulator NtrC"/>
    <property type="match status" value="1"/>
</dbReference>
<dbReference type="PROSITE" id="PS00676">
    <property type="entry name" value="SIGMA54_INTERACT_2"/>
    <property type="match status" value="1"/>
</dbReference>
<dbReference type="InterPro" id="IPR009057">
    <property type="entry name" value="Homeodomain-like_sf"/>
</dbReference>
<dbReference type="InterPro" id="IPR002197">
    <property type="entry name" value="HTH_Fis"/>
</dbReference>
<sequence length="449" mass="50229">MSGADILIVDDELIMRESLAGWIERDGHRTETAESGEEALEKLGSRRFDIALVDIKMEGISGLDVLRHIKESDLDTAVIMITAYGSVSTAINAMKNGACDYLLKPFDPNELGIVIEKIIESRDRIRENLYLREERRERTRFESMIGQSEKMTRVFDLIKDVAPMSATVLITGETGTGKGLAAKAIHASGHLSSGPFVGVNCGAIPENLMESEIFGHQKGAFTDAAETRKGRLELAHGGTLFLDEIGEISMRMQIDLLRAIEDKVFYRVGGAQPIEVDFRVIAATNRNIEEAVKSGAFREDLYYRLNVISFEMPPLRERKEDIPLLAESFLRRFSQETNKPVSGISRQTLDEMMLYEWPGNVRELENAVERAVVIGKGAMIMPGDLPIFRREDCLPAESVRLKDVEKEHIVKILSENSGNITRSAKILGIDRSTLHKKIKRYHIAGPNQN</sequence>
<dbReference type="GO" id="GO:0006355">
    <property type="term" value="P:regulation of DNA-templated transcription"/>
    <property type="evidence" value="ECO:0007669"/>
    <property type="project" value="InterPro"/>
</dbReference>
<dbReference type="Pfam" id="PF00158">
    <property type="entry name" value="Sigma54_activat"/>
    <property type="match status" value="1"/>
</dbReference>
<gene>
    <name evidence="14" type="primary">zraR</name>
    <name evidence="14" type="ORF">EPICR_30290</name>
</gene>
<keyword evidence="7" id="KW-0805">Transcription regulation</keyword>
<feature type="domain" description="Response regulatory" evidence="13">
    <location>
        <begin position="5"/>
        <end position="119"/>
    </location>
</feature>
<evidence type="ECO:0000256" key="9">
    <source>
        <dbReference type="ARBA" id="ARBA00023159"/>
    </source>
</evidence>
<evidence type="ECO:0000256" key="6">
    <source>
        <dbReference type="ARBA" id="ARBA00023012"/>
    </source>
</evidence>
<dbReference type="FunFam" id="3.40.50.300:FF:000006">
    <property type="entry name" value="DNA-binding transcriptional regulator NtrC"/>
    <property type="match status" value="1"/>
</dbReference>
<organism evidence="14">
    <name type="scientific">uncultured Desulfobacteraceae bacterium</name>
    <dbReference type="NCBI Taxonomy" id="218296"/>
    <lineage>
        <taxon>Bacteria</taxon>
        <taxon>Pseudomonadati</taxon>
        <taxon>Thermodesulfobacteriota</taxon>
        <taxon>Desulfobacteria</taxon>
        <taxon>Desulfobacterales</taxon>
        <taxon>Desulfobacteraceae</taxon>
        <taxon>environmental samples</taxon>
    </lineage>
</organism>
<dbReference type="PROSITE" id="PS50110">
    <property type="entry name" value="RESPONSE_REGULATORY"/>
    <property type="match status" value="1"/>
</dbReference>
<dbReference type="PROSITE" id="PS50045">
    <property type="entry name" value="SIGMA54_INTERACT_4"/>
    <property type="match status" value="1"/>
</dbReference>
<proteinExistence type="predicted"/>
<evidence type="ECO:0000256" key="8">
    <source>
        <dbReference type="ARBA" id="ARBA00023125"/>
    </source>
</evidence>
<keyword evidence="9" id="KW-0010">Activator</keyword>
<dbReference type="Gene3D" id="1.10.8.60">
    <property type="match status" value="1"/>
</dbReference>
<dbReference type="InterPro" id="IPR027417">
    <property type="entry name" value="P-loop_NTPase"/>
</dbReference>
<evidence type="ECO:0000256" key="4">
    <source>
        <dbReference type="ARBA" id="ARBA00022741"/>
    </source>
</evidence>
<dbReference type="Gene3D" id="3.40.50.2300">
    <property type="match status" value="1"/>
</dbReference>
<dbReference type="Pfam" id="PF00072">
    <property type="entry name" value="Response_reg"/>
    <property type="match status" value="1"/>
</dbReference>
<dbReference type="GO" id="GO:0000160">
    <property type="term" value="P:phosphorelay signal transduction system"/>
    <property type="evidence" value="ECO:0007669"/>
    <property type="project" value="UniProtKB-KW"/>
</dbReference>